<name>A0ABV5JKU7_9ACTN</name>
<dbReference type="RefSeq" id="WP_380022772.1">
    <property type="nucleotide sequence ID" value="NZ_JBHMDY010000001.1"/>
</dbReference>
<evidence type="ECO:0000313" key="13">
    <source>
        <dbReference type="Proteomes" id="UP001589700"/>
    </source>
</evidence>
<evidence type="ECO:0000256" key="1">
    <source>
        <dbReference type="ARBA" id="ARBA00001946"/>
    </source>
</evidence>
<dbReference type="Gene3D" id="3.40.120.10">
    <property type="entry name" value="Alpha-D-Glucose-1,6-Bisphosphate, subunit A, domain 3"/>
    <property type="match status" value="3"/>
</dbReference>
<feature type="compositionally biased region" description="Low complexity" evidence="7">
    <location>
        <begin position="546"/>
        <end position="558"/>
    </location>
</feature>
<dbReference type="Pfam" id="PF00408">
    <property type="entry name" value="PGM_PMM_IV"/>
    <property type="match status" value="1"/>
</dbReference>
<dbReference type="Pfam" id="PF02878">
    <property type="entry name" value="PGM_PMM_I"/>
    <property type="match status" value="1"/>
</dbReference>
<feature type="domain" description="Alpha-D-phosphohexomutase alpha/beta/alpha" evidence="11">
    <location>
        <begin position="379"/>
        <end position="466"/>
    </location>
</feature>
<dbReference type="InterPro" id="IPR005843">
    <property type="entry name" value="A-D-PHexomutase_C"/>
</dbReference>
<feature type="compositionally biased region" description="Basic and acidic residues" evidence="7">
    <location>
        <begin position="567"/>
        <end position="578"/>
    </location>
</feature>
<dbReference type="InterPro" id="IPR016055">
    <property type="entry name" value="A-D-PHexomutase_a/b/a-I/II/III"/>
</dbReference>
<protein>
    <submittedName>
        <fullName evidence="12">Phospho-sugar mutase</fullName>
    </submittedName>
</protein>
<keyword evidence="13" id="KW-1185">Reference proteome</keyword>
<dbReference type="SUPFAM" id="SSF53738">
    <property type="entry name" value="Phosphoglucomutase, first 3 domains"/>
    <property type="match status" value="3"/>
</dbReference>
<dbReference type="PRINTS" id="PR00509">
    <property type="entry name" value="PGMPMM"/>
</dbReference>
<evidence type="ECO:0000259" key="11">
    <source>
        <dbReference type="Pfam" id="PF02880"/>
    </source>
</evidence>
<evidence type="ECO:0000313" key="12">
    <source>
        <dbReference type="EMBL" id="MFB9258334.1"/>
    </source>
</evidence>
<keyword evidence="3" id="KW-0597">Phosphoprotein</keyword>
<feature type="region of interest" description="Disordered" evidence="7">
    <location>
        <begin position="346"/>
        <end position="374"/>
    </location>
</feature>
<feature type="compositionally biased region" description="Pro residues" evidence="7">
    <location>
        <begin position="1"/>
        <end position="11"/>
    </location>
</feature>
<reference evidence="12 13" key="1">
    <citation type="submission" date="2024-09" db="EMBL/GenBank/DDBJ databases">
        <authorList>
            <person name="Sun Q."/>
            <person name="Mori K."/>
        </authorList>
    </citation>
    <scope>NUCLEOTIDE SEQUENCE [LARGE SCALE GENOMIC DNA]</scope>
    <source>
        <strain evidence="12 13">CCM 7659</strain>
    </source>
</reference>
<feature type="domain" description="Alpha-D-phosphohexomutase C-terminal" evidence="8">
    <location>
        <begin position="516"/>
        <end position="540"/>
    </location>
</feature>
<keyword evidence="6" id="KW-0413">Isomerase</keyword>
<evidence type="ECO:0000259" key="8">
    <source>
        <dbReference type="Pfam" id="PF00408"/>
    </source>
</evidence>
<feature type="region of interest" description="Disordered" evidence="7">
    <location>
        <begin position="154"/>
        <end position="204"/>
    </location>
</feature>
<feature type="compositionally biased region" description="Low complexity" evidence="7">
    <location>
        <begin position="154"/>
        <end position="177"/>
    </location>
</feature>
<evidence type="ECO:0000256" key="4">
    <source>
        <dbReference type="ARBA" id="ARBA00022723"/>
    </source>
</evidence>
<feature type="domain" description="Alpha-D-phosphohexomutase alpha/beta/alpha" evidence="10">
    <location>
        <begin position="216"/>
        <end position="315"/>
    </location>
</feature>
<feature type="compositionally biased region" description="Gly residues" evidence="7">
    <location>
        <begin position="346"/>
        <end position="371"/>
    </location>
</feature>
<dbReference type="InterPro" id="IPR005841">
    <property type="entry name" value="Alpha-D-phosphohexomutase_SF"/>
</dbReference>
<dbReference type="Pfam" id="PF02880">
    <property type="entry name" value="PGM_PMM_III"/>
    <property type="match status" value="1"/>
</dbReference>
<accession>A0ABV5JKU7</accession>
<dbReference type="EMBL" id="JBHMDY010000001">
    <property type="protein sequence ID" value="MFB9258334.1"/>
    <property type="molecule type" value="Genomic_DNA"/>
</dbReference>
<comment type="cofactor">
    <cofactor evidence="1">
        <name>Mg(2+)</name>
        <dbReference type="ChEBI" id="CHEBI:18420"/>
    </cofactor>
</comment>
<evidence type="ECO:0000256" key="7">
    <source>
        <dbReference type="SAM" id="MobiDB-lite"/>
    </source>
</evidence>
<evidence type="ECO:0000256" key="3">
    <source>
        <dbReference type="ARBA" id="ARBA00022553"/>
    </source>
</evidence>
<keyword evidence="5" id="KW-0460">Magnesium</keyword>
<dbReference type="PANTHER" id="PTHR45745">
    <property type="entry name" value="PHOSPHOMANNOMUTASE 45A"/>
    <property type="match status" value="1"/>
</dbReference>
<dbReference type="SUPFAM" id="SSF55957">
    <property type="entry name" value="Phosphoglucomutase, C-terminal domain"/>
    <property type="match status" value="1"/>
</dbReference>
<organism evidence="12 13">
    <name type="scientific">Dietzia aerolata</name>
    <dbReference type="NCBI Taxonomy" id="595984"/>
    <lineage>
        <taxon>Bacteria</taxon>
        <taxon>Bacillati</taxon>
        <taxon>Actinomycetota</taxon>
        <taxon>Actinomycetes</taxon>
        <taxon>Mycobacteriales</taxon>
        <taxon>Dietziaceae</taxon>
        <taxon>Dietzia</taxon>
    </lineage>
</organism>
<dbReference type="InterPro" id="IPR016066">
    <property type="entry name" value="A-D-PHexomutase_CS"/>
</dbReference>
<feature type="region of interest" description="Disordered" evidence="7">
    <location>
        <begin position="1"/>
        <end position="31"/>
    </location>
</feature>
<dbReference type="PROSITE" id="PS00710">
    <property type="entry name" value="PGM_PMM"/>
    <property type="match status" value="1"/>
</dbReference>
<dbReference type="Gene3D" id="3.30.310.50">
    <property type="entry name" value="Alpha-D-phosphohexomutase, C-terminal domain"/>
    <property type="match status" value="1"/>
</dbReference>
<feature type="domain" description="Alpha-D-phosphohexomutase alpha/beta/alpha" evidence="9">
    <location>
        <begin position="20"/>
        <end position="152"/>
    </location>
</feature>
<comment type="caution">
    <text evidence="12">The sequence shown here is derived from an EMBL/GenBank/DDBJ whole genome shotgun (WGS) entry which is preliminary data.</text>
</comment>
<comment type="similarity">
    <text evidence="2">Belongs to the phosphohexose mutase family.</text>
</comment>
<sequence>MPTPPTQPDPAQPMSTPPLRFGTAGVRAPLGDGPDRMNEATVALVATAVANHLREQEPAGSTVIVGGDARHGSARFVDVAAAVLAEAGFVVVVPKGPVPTPVVAAAVASRGAAAGLMVTASHNPPGDNGIKVYGRGGAQIVPPTDAQIEAHLVAAAASPSAPTSRSEPTSPSAPTSPMTRGGVAQTRGDDDNATAAPHTAGGAKGGEVWVDETLVDDYIDAVVARIPRPARPPRVALTPVHGVGGEICRRVLAGIGVHDVTMVTSQAEPDPDFPTVDSPNPERPQTTAALLELAARIGADVAIALDPDADRCAVGTAGPDGRWRMLDGDETGAVLADHLLREGVSGGSGGGAGSGGAGLAGSGDAATGGSGRDNSSAVPVVASTIVSSRLPSLIVPARGGRHVETLTGFKWLVRAGQPLRYAYEEAIGHCVLPDVVADKDGISAAAAWCAMVGSGGPTVGERLAALESEFGVHVRRNDTLPLGPGADVAATMARAADTLGAIGEVRILDGTPGFRVDVDGARAVVRPSGTEPLLKTYVEAWGAPGSASDAESEAMSESTGNAGARDGGARKGSRAEAERRLDQLAGAVADAVAGAVAAAVTED</sequence>
<dbReference type="InterPro" id="IPR036900">
    <property type="entry name" value="A-D-PHexomutase_C_sf"/>
</dbReference>
<gene>
    <name evidence="12" type="ORF">ACFFVD_00775</name>
</gene>
<dbReference type="InterPro" id="IPR005846">
    <property type="entry name" value="A-D-PHexomutase_a/b/a-III"/>
</dbReference>
<keyword evidence="4" id="KW-0479">Metal-binding</keyword>
<dbReference type="Proteomes" id="UP001589700">
    <property type="component" value="Unassembled WGS sequence"/>
</dbReference>
<evidence type="ECO:0000256" key="5">
    <source>
        <dbReference type="ARBA" id="ARBA00022842"/>
    </source>
</evidence>
<dbReference type="InterPro" id="IPR005844">
    <property type="entry name" value="A-D-PHexomutase_a/b/a-I"/>
</dbReference>
<feature type="region of interest" description="Disordered" evidence="7">
    <location>
        <begin position="545"/>
        <end position="578"/>
    </location>
</feature>
<dbReference type="PANTHER" id="PTHR45745:SF1">
    <property type="entry name" value="PHOSPHOGLUCOMUTASE 2B-RELATED"/>
    <property type="match status" value="1"/>
</dbReference>
<evidence type="ECO:0000259" key="9">
    <source>
        <dbReference type="Pfam" id="PF02878"/>
    </source>
</evidence>
<evidence type="ECO:0000256" key="6">
    <source>
        <dbReference type="ARBA" id="ARBA00023235"/>
    </source>
</evidence>
<proteinExistence type="inferred from homology"/>
<dbReference type="Pfam" id="PF02879">
    <property type="entry name" value="PGM_PMM_II"/>
    <property type="match status" value="1"/>
</dbReference>
<dbReference type="InterPro" id="IPR005845">
    <property type="entry name" value="A-D-PHexomutase_a/b/a-II"/>
</dbReference>
<evidence type="ECO:0000259" key="10">
    <source>
        <dbReference type="Pfam" id="PF02879"/>
    </source>
</evidence>
<evidence type="ECO:0000256" key="2">
    <source>
        <dbReference type="ARBA" id="ARBA00010231"/>
    </source>
</evidence>